<feature type="region of interest" description="Disordered" evidence="1">
    <location>
        <begin position="1007"/>
        <end position="1036"/>
    </location>
</feature>
<feature type="compositionally biased region" description="Polar residues" evidence="1">
    <location>
        <begin position="186"/>
        <end position="196"/>
    </location>
</feature>
<evidence type="ECO:0000259" key="3">
    <source>
        <dbReference type="Pfam" id="PF20153"/>
    </source>
</evidence>
<dbReference type="InterPro" id="IPR045338">
    <property type="entry name" value="DUF6535"/>
</dbReference>
<feature type="domain" description="DUF6535" evidence="3">
    <location>
        <begin position="2"/>
        <end position="135"/>
    </location>
</feature>
<comment type="caution">
    <text evidence="4">The sequence shown here is derived from an EMBL/GenBank/DDBJ whole genome shotgun (WGS) entry which is preliminary data.</text>
</comment>
<keyword evidence="5" id="KW-1185">Reference proteome</keyword>
<keyword evidence="2" id="KW-0812">Transmembrane</keyword>
<feature type="region of interest" description="Disordered" evidence="1">
    <location>
        <begin position="184"/>
        <end position="220"/>
    </location>
</feature>
<feature type="compositionally biased region" description="Low complexity" evidence="1">
    <location>
        <begin position="197"/>
        <end position="219"/>
    </location>
</feature>
<evidence type="ECO:0000256" key="1">
    <source>
        <dbReference type="SAM" id="MobiDB-lite"/>
    </source>
</evidence>
<evidence type="ECO:0000313" key="5">
    <source>
        <dbReference type="Proteomes" id="UP000813824"/>
    </source>
</evidence>
<keyword evidence="2" id="KW-1133">Transmembrane helix</keyword>
<accession>A0A8K0XUC0</accession>
<feature type="transmembrane region" description="Helical" evidence="2">
    <location>
        <begin position="116"/>
        <end position="134"/>
    </location>
</feature>
<dbReference type="AlphaFoldDB" id="A0A8K0XUC0"/>
<keyword evidence="2" id="KW-0472">Membrane</keyword>
<feature type="transmembrane region" description="Helical" evidence="2">
    <location>
        <begin position="141"/>
        <end position="165"/>
    </location>
</feature>
<name>A0A8K0XUC0_9AGAR</name>
<dbReference type="Pfam" id="PF20153">
    <property type="entry name" value="DUF6535"/>
    <property type="match status" value="1"/>
</dbReference>
<dbReference type="Proteomes" id="UP000813824">
    <property type="component" value="Unassembled WGS sequence"/>
</dbReference>
<proteinExistence type="predicted"/>
<protein>
    <recommendedName>
        <fullName evidence="3">DUF6535 domain-containing protein</fullName>
    </recommendedName>
</protein>
<feature type="transmembrane region" description="Helical" evidence="2">
    <location>
        <begin position="54"/>
        <end position="72"/>
    </location>
</feature>
<dbReference type="EMBL" id="JAEVFJ010000002">
    <property type="protein sequence ID" value="KAH8106771.1"/>
    <property type="molecule type" value="Genomic_DNA"/>
</dbReference>
<organism evidence="4 5">
    <name type="scientific">Cristinia sonorae</name>
    <dbReference type="NCBI Taxonomy" id="1940300"/>
    <lineage>
        <taxon>Eukaryota</taxon>
        <taxon>Fungi</taxon>
        <taxon>Dikarya</taxon>
        <taxon>Basidiomycota</taxon>
        <taxon>Agaricomycotina</taxon>
        <taxon>Agaricomycetes</taxon>
        <taxon>Agaricomycetidae</taxon>
        <taxon>Agaricales</taxon>
        <taxon>Pleurotineae</taxon>
        <taxon>Stephanosporaceae</taxon>
        <taxon>Cristinia</taxon>
    </lineage>
</organism>
<evidence type="ECO:0000313" key="4">
    <source>
        <dbReference type="EMBL" id="KAH8106771.1"/>
    </source>
</evidence>
<dbReference type="OrthoDB" id="3247591at2759"/>
<reference evidence="4" key="1">
    <citation type="journal article" date="2021" name="New Phytol.">
        <title>Evolutionary innovations through gain and loss of genes in the ectomycorrhizal Boletales.</title>
        <authorList>
            <person name="Wu G."/>
            <person name="Miyauchi S."/>
            <person name="Morin E."/>
            <person name="Kuo A."/>
            <person name="Drula E."/>
            <person name="Varga T."/>
            <person name="Kohler A."/>
            <person name="Feng B."/>
            <person name="Cao Y."/>
            <person name="Lipzen A."/>
            <person name="Daum C."/>
            <person name="Hundley H."/>
            <person name="Pangilinan J."/>
            <person name="Johnson J."/>
            <person name="Barry K."/>
            <person name="LaButti K."/>
            <person name="Ng V."/>
            <person name="Ahrendt S."/>
            <person name="Min B."/>
            <person name="Choi I.G."/>
            <person name="Park H."/>
            <person name="Plett J.M."/>
            <person name="Magnuson J."/>
            <person name="Spatafora J.W."/>
            <person name="Nagy L.G."/>
            <person name="Henrissat B."/>
            <person name="Grigoriev I.V."/>
            <person name="Yang Z.L."/>
            <person name="Xu J."/>
            <person name="Martin F.M."/>
        </authorList>
    </citation>
    <scope>NUCLEOTIDE SEQUENCE</scope>
    <source>
        <strain evidence="4">KKN 215</strain>
    </source>
</reference>
<sequence>MSISTLSQDPNLVTQTILLNIVLLLNTTDSSMPQGLPMPTWDGPSISIIWAQRFLYLSLVCSLLVALGAVLATQRLSRYRAVDERGTVEDRGKRRQQKFDGLQAWGFRVFLETLPILLQFSLLLFGISICAYMWSQQRVIAGVLIFTNALGALLWLYTVVVSAIYPESPYDTPISNLLASKKKTTNDTSIPPSNDVSSFADTSSTHTSSTTTSHARFSTPPSRASKFIAKLSTPLLDSVNTWWQHIQHRRSDVEQAHSEESMNISPRYRAVPSAIQIYIVGPIRTSAVAAYQWFSRPISCVLEATSRIYLTILSLLSELTSPIVEAHTKRLARSCPTTNDVRISAFSWLLEVSTDPEVHVHAFLMVPEMDWTDEIITQSFPSERLDFMLERLGACFQSDCYPKADSIDRLVSLCATFLSVYWHLYRVSLKSTHVWSVRSGRAFLRSHRGIVDVLKNMDLKAHSFPAEDNWILYHAYLTFMHFDETRGARKLISIVIPGMPARNATEPAPQSSTLTVLSRLRILSLIYLTQLSWVDYWDPEHYASLFAQIEGYHNQGAVDAPYFSLYAMAMLLGLRTDTIGTLEYPANVGWPEAVMYILDKIAHYLRWKAQEEEAELRTVRIFSMWDEENYPGTRTSKIPFTILQILHSAVGKLPSNHDAPSSHFDWLTAYLPRICGSNEETLELIFQCVINAIVSLSHTVNTPSRANGDSLHAAFSAVAQLKLPLENHQQSPLPSAFCAFVRMQYTVLSFIHTIHTSPDKENHPPDTNVPTFSFDFSDWDLSQPRMVLSAMSEEERDLITKRDHTFMDILLLTTVGSSGMAARRVWFSDSRNDHLVRQWIYVTHRWKIPYQEELPGNKDPFSVTLLFDCEKVRQPEESHWGEDLVHAQQVLVIVLCRTWYQRLNIANDDYRHLVNYSEDSDGGTNDNYQTDFGELVESTLFVLNMDTRHALLVERYIKKIRSYFVGEFSPLIRKLGSSRSPLSAVRVALEAKVDEIEKMQFNGADHLTDQGKIVSETGDSDGAEDTGRFDEDQEVV</sequence>
<gene>
    <name evidence="4" type="ORF">BXZ70DRAFT_903609</name>
</gene>
<evidence type="ECO:0000256" key="2">
    <source>
        <dbReference type="SAM" id="Phobius"/>
    </source>
</evidence>